<dbReference type="GO" id="GO:0005524">
    <property type="term" value="F:ATP binding"/>
    <property type="evidence" value="ECO:0007669"/>
    <property type="project" value="UniProtKB-UniRule"/>
</dbReference>
<keyword evidence="2" id="KW-0547">Nucleotide-binding</keyword>
<dbReference type="GO" id="GO:0009228">
    <property type="term" value="P:thiamine biosynthetic process"/>
    <property type="evidence" value="ECO:0007669"/>
    <property type="project" value="UniProtKB-KW"/>
</dbReference>
<dbReference type="Pfam" id="PF00586">
    <property type="entry name" value="AIRS"/>
    <property type="match status" value="1"/>
</dbReference>
<keyword evidence="2 4" id="KW-0418">Kinase</keyword>
<keyword evidence="2" id="KW-0460">Magnesium</keyword>
<dbReference type="InterPro" id="IPR006283">
    <property type="entry name" value="ThiL-like"/>
</dbReference>
<comment type="similarity">
    <text evidence="2">Belongs to the thiamine-monophosphate kinase family.</text>
</comment>
<feature type="binding site" evidence="2">
    <location>
        <begin position="112"/>
        <end position="113"/>
    </location>
    <ligand>
        <name>ATP</name>
        <dbReference type="ChEBI" id="CHEBI:30616"/>
    </ligand>
</feature>
<reference evidence="4 5" key="1">
    <citation type="submission" date="2018-09" db="EMBL/GenBank/DDBJ databases">
        <title>Altererythrobacter spongiae sp. nov., isolated from a marine sponge.</title>
        <authorList>
            <person name="Zhuang L."/>
            <person name="Luo L."/>
        </authorList>
    </citation>
    <scope>NUCLEOTIDE SEQUENCE [LARGE SCALE GENOMIC DNA]</scope>
    <source>
        <strain evidence="4 5">HN-Y73</strain>
    </source>
</reference>
<dbReference type="PIRSF" id="PIRSF005303">
    <property type="entry name" value="Thiam_monoph_kin"/>
    <property type="match status" value="1"/>
</dbReference>
<evidence type="ECO:0000313" key="4">
    <source>
        <dbReference type="EMBL" id="RKF18405.1"/>
    </source>
</evidence>
<feature type="binding site" evidence="2">
    <location>
        <position position="70"/>
    </location>
    <ligand>
        <name>Mg(2+)</name>
        <dbReference type="ChEBI" id="CHEBI:18420"/>
        <label>2</label>
    </ligand>
</feature>
<feature type="binding site" evidence="2">
    <location>
        <position position="113"/>
    </location>
    <ligand>
        <name>Mg(2+)</name>
        <dbReference type="ChEBI" id="CHEBI:18420"/>
        <label>1</label>
    </ligand>
</feature>
<evidence type="ECO:0000256" key="2">
    <source>
        <dbReference type="HAMAP-Rule" id="MF_02128"/>
    </source>
</evidence>
<dbReference type="GO" id="GO:0000287">
    <property type="term" value="F:magnesium ion binding"/>
    <property type="evidence" value="ECO:0007669"/>
    <property type="project" value="UniProtKB-UniRule"/>
</dbReference>
<comment type="function">
    <text evidence="2">Catalyzes the ATP-dependent phosphorylation of thiamine-monophosphate (TMP) to form thiamine-pyrophosphate (TPP), the active form of vitamin B1.</text>
</comment>
<accession>A0A420ECL1</accession>
<dbReference type="GO" id="GO:0009229">
    <property type="term" value="P:thiamine diphosphate biosynthetic process"/>
    <property type="evidence" value="ECO:0007669"/>
    <property type="project" value="UniProtKB-UniRule"/>
</dbReference>
<feature type="binding site" evidence="2">
    <location>
        <position position="40"/>
    </location>
    <ligand>
        <name>Mg(2+)</name>
        <dbReference type="ChEBI" id="CHEBI:18420"/>
        <label>4</label>
    </ligand>
</feature>
<feature type="binding site" evidence="2">
    <location>
        <position position="199"/>
    </location>
    <ligand>
        <name>Mg(2+)</name>
        <dbReference type="ChEBI" id="CHEBI:18420"/>
        <label>3</label>
    </ligand>
</feature>
<feature type="binding site" evidence="2">
    <location>
        <position position="202"/>
    </location>
    <ligand>
        <name>Mg(2+)</name>
        <dbReference type="ChEBI" id="CHEBI:18420"/>
        <label>5</label>
    </ligand>
</feature>
<dbReference type="Gene3D" id="3.30.1330.10">
    <property type="entry name" value="PurM-like, N-terminal domain"/>
    <property type="match status" value="1"/>
</dbReference>
<keyword evidence="2" id="KW-0067">ATP-binding</keyword>
<dbReference type="RefSeq" id="WP_120325679.1">
    <property type="nucleotide sequence ID" value="NZ_RAPF01000009.1"/>
</dbReference>
<dbReference type="GO" id="GO:0009030">
    <property type="term" value="F:thiamine-phosphate kinase activity"/>
    <property type="evidence" value="ECO:0007669"/>
    <property type="project" value="UniProtKB-UniRule"/>
</dbReference>
<dbReference type="EMBL" id="RAPF01000009">
    <property type="protein sequence ID" value="RKF18405.1"/>
    <property type="molecule type" value="Genomic_DNA"/>
</dbReference>
<evidence type="ECO:0000256" key="1">
    <source>
        <dbReference type="ARBA" id="ARBA00022977"/>
    </source>
</evidence>
<name>A0A420ECL1_9SPHN</name>
<comment type="catalytic activity">
    <reaction evidence="2">
        <text>thiamine phosphate + ATP = thiamine diphosphate + ADP</text>
        <dbReference type="Rhea" id="RHEA:15913"/>
        <dbReference type="ChEBI" id="CHEBI:30616"/>
        <dbReference type="ChEBI" id="CHEBI:37575"/>
        <dbReference type="ChEBI" id="CHEBI:58937"/>
        <dbReference type="ChEBI" id="CHEBI:456216"/>
        <dbReference type="EC" id="2.7.4.16"/>
    </reaction>
</comment>
<feature type="binding site" evidence="2">
    <location>
        <position position="49"/>
    </location>
    <ligand>
        <name>substrate</name>
    </ligand>
</feature>
<feature type="binding site" evidence="2">
    <location>
        <position position="201"/>
    </location>
    <ligand>
        <name>ATP</name>
        <dbReference type="ChEBI" id="CHEBI:30616"/>
    </ligand>
</feature>
<comment type="caution">
    <text evidence="2">Lacks conserved residue(s) required for the propagation of feature annotation.</text>
</comment>
<feature type="binding site" evidence="2">
    <location>
        <position position="140"/>
    </location>
    <ligand>
        <name>ATP</name>
        <dbReference type="ChEBI" id="CHEBI:30616"/>
    </ligand>
</feature>
<comment type="caution">
    <text evidence="4">The sequence shown here is derived from an EMBL/GenBank/DDBJ whole genome shotgun (WGS) entry which is preliminary data.</text>
</comment>
<evidence type="ECO:0000259" key="3">
    <source>
        <dbReference type="Pfam" id="PF00586"/>
    </source>
</evidence>
<dbReference type="SUPFAM" id="SSF56042">
    <property type="entry name" value="PurM C-terminal domain-like"/>
    <property type="match status" value="1"/>
</dbReference>
<keyword evidence="2 4" id="KW-0808">Transferase</keyword>
<dbReference type="AlphaFoldDB" id="A0A420ECL1"/>
<dbReference type="HAMAP" id="MF_02128">
    <property type="entry name" value="TMP_kinase"/>
    <property type="match status" value="1"/>
</dbReference>
<keyword evidence="1 2" id="KW-0784">Thiamine biosynthesis</keyword>
<feature type="binding site" evidence="2">
    <location>
        <position position="243"/>
    </location>
    <ligand>
        <name>substrate</name>
    </ligand>
</feature>
<dbReference type="CDD" id="cd02194">
    <property type="entry name" value="ThiL"/>
    <property type="match status" value="1"/>
</dbReference>
<dbReference type="InterPro" id="IPR036676">
    <property type="entry name" value="PurM-like_C_sf"/>
</dbReference>
<dbReference type="InterPro" id="IPR036921">
    <property type="entry name" value="PurM-like_N_sf"/>
</dbReference>
<dbReference type="OrthoDB" id="9802811at2"/>
<proteinExistence type="inferred from homology"/>
<feature type="domain" description="PurM-like N-terminal" evidence="3">
    <location>
        <begin position="25"/>
        <end position="131"/>
    </location>
</feature>
<feature type="binding site" evidence="2">
    <location>
        <position position="42"/>
    </location>
    <ligand>
        <name>Mg(2+)</name>
        <dbReference type="ChEBI" id="CHEBI:18420"/>
        <label>2</label>
    </ligand>
</feature>
<dbReference type="Proteomes" id="UP000284395">
    <property type="component" value="Unassembled WGS sequence"/>
</dbReference>
<feature type="binding site" evidence="2">
    <location>
        <position position="70"/>
    </location>
    <ligand>
        <name>Mg(2+)</name>
        <dbReference type="ChEBI" id="CHEBI:18420"/>
        <label>4</label>
    </ligand>
</feature>
<dbReference type="PANTHER" id="PTHR30270:SF0">
    <property type="entry name" value="THIAMINE-MONOPHOSPHATE KINASE"/>
    <property type="match status" value="1"/>
</dbReference>
<protein>
    <recommendedName>
        <fullName evidence="2">Thiamine-monophosphate kinase</fullName>
        <shortName evidence="2">TMP kinase</shortName>
        <shortName evidence="2">Thiamine-phosphate kinase</shortName>
        <ecNumber evidence="2">2.7.4.16</ecNumber>
    </recommendedName>
</protein>
<dbReference type="EC" id="2.7.4.16" evidence="2"/>
<gene>
    <name evidence="2 4" type="primary">thiL</name>
    <name evidence="4" type="ORF">D6851_14830</name>
</gene>
<evidence type="ECO:0000313" key="5">
    <source>
        <dbReference type="Proteomes" id="UP000284395"/>
    </source>
</evidence>
<feature type="binding site" evidence="2">
    <location>
        <position position="26"/>
    </location>
    <ligand>
        <name>Mg(2+)</name>
        <dbReference type="ChEBI" id="CHEBI:18420"/>
        <label>4</label>
    </ligand>
</feature>
<comment type="pathway">
    <text evidence="2">Cofactor biosynthesis; thiamine diphosphate biosynthesis; thiamine diphosphate from thiamine phosphate: step 1/1.</text>
</comment>
<dbReference type="UniPathway" id="UPA00060">
    <property type="reaction ID" value="UER00142"/>
</dbReference>
<dbReference type="PANTHER" id="PTHR30270">
    <property type="entry name" value="THIAMINE-MONOPHOSPHATE KINASE"/>
    <property type="match status" value="1"/>
</dbReference>
<feature type="binding site" evidence="2">
    <location>
        <position position="26"/>
    </location>
    <ligand>
        <name>Mg(2+)</name>
        <dbReference type="ChEBI" id="CHEBI:18420"/>
        <label>3</label>
    </ligand>
</feature>
<dbReference type="NCBIfam" id="TIGR01379">
    <property type="entry name" value="thiL"/>
    <property type="match status" value="1"/>
</dbReference>
<feature type="binding site" evidence="2">
    <location>
        <position position="42"/>
    </location>
    <ligand>
        <name>Mg(2+)</name>
        <dbReference type="ChEBI" id="CHEBI:18420"/>
        <label>1</label>
    </ligand>
</feature>
<sequence length="293" mass="31052">MKGEADFIAALRAIAHHPAARMLNDDAAVLAIGSETLILTHDMIVEGVHYLPDQDPADIAWKLVATNLSDLAAKGAKPVGVLLGYMLGENDTRFLKGLRDILNTYDVPLLGGDTVSSGGASRTLGLTAIGTATSTTVPSRTAAMPGHGLYVTGRLGAAMMGFEALRNHIPNIDNTVYRRPIPRLTEGQALAPLVSSMMDISDGLLLDSWRLATASNVTLAIKSQCVPIAAPEERRYDALSWGDDYELLFTAASDTSLPVPATRIGEVKERNGAPLLLDSNPISDPAGLGYTHN</sequence>
<dbReference type="Gene3D" id="3.90.650.10">
    <property type="entry name" value="PurM-like C-terminal domain"/>
    <property type="match status" value="1"/>
</dbReference>
<dbReference type="InterPro" id="IPR016188">
    <property type="entry name" value="PurM-like_N"/>
</dbReference>
<organism evidence="4 5">
    <name type="scientific">Altericroceibacterium spongiae</name>
    <dbReference type="NCBI Taxonomy" id="2320269"/>
    <lineage>
        <taxon>Bacteria</taxon>
        <taxon>Pseudomonadati</taxon>
        <taxon>Pseudomonadota</taxon>
        <taxon>Alphaproteobacteria</taxon>
        <taxon>Sphingomonadales</taxon>
        <taxon>Erythrobacteraceae</taxon>
        <taxon>Altericroceibacterium</taxon>
    </lineage>
</organism>
<keyword evidence="2" id="KW-0479">Metal-binding</keyword>
<keyword evidence="5" id="KW-1185">Reference proteome</keyword>
<feature type="binding site" evidence="2">
    <location>
        <position position="70"/>
    </location>
    <ligand>
        <name>Mg(2+)</name>
        <dbReference type="ChEBI" id="CHEBI:18420"/>
        <label>3</label>
    </ligand>
</feature>
<feature type="binding site" evidence="2">
    <location>
        <position position="290"/>
    </location>
    <ligand>
        <name>substrate</name>
    </ligand>
</feature>
<dbReference type="SUPFAM" id="SSF55326">
    <property type="entry name" value="PurM N-terminal domain-like"/>
    <property type="match status" value="1"/>
</dbReference>
<comment type="miscellaneous">
    <text evidence="2">Reaction mechanism of ThiL seems to utilize a direct, inline transfer of the gamma-phosphate of ATP to TMP rather than a phosphorylated enzyme intermediate.</text>
</comment>